<reference evidence="1 2" key="1">
    <citation type="journal article" date="2015" name="Int. J. Syst. Evol. Microbiol.">
        <title>Aestuariivita atlantica sp. nov., isolated from deep sea sediment of the Atlantic Ocean.</title>
        <authorList>
            <person name="Li G."/>
            <person name="Lai Q."/>
            <person name="Du Y."/>
            <person name="Liu X."/>
            <person name="Sun F."/>
            <person name="Shao Z."/>
        </authorList>
    </citation>
    <scope>NUCLEOTIDE SEQUENCE [LARGE SCALE GENOMIC DNA]</scope>
    <source>
        <strain evidence="1 2">22II-S11-z3</strain>
    </source>
</reference>
<sequence>MAHSATGSRSITDILHDVPADRRLAMLASLLVQELETLGYDLASEVSSTTVGSVFVMAKEMQDYADRVQALIDRDLQPGGAKLT</sequence>
<proteinExistence type="predicted"/>
<gene>
    <name evidence="1" type="ORF">ATO11_09160</name>
</gene>
<keyword evidence="2" id="KW-1185">Reference proteome</keyword>
<accession>A0A0L1JRI7</accession>
<dbReference type="EMBL" id="AQQZ01000003">
    <property type="protein sequence ID" value="KNG94351.1"/>
    <property type="molecule type" value="Genomic_DNA"/>
</dbReference>
<dbReference type="STRING" id="1317121.ATO11_09160"/>
<dbReference type="AlphaFoldDB" id="A0A0L1JRI7"/>
<evidence type="ECO:0000313" key="2">
    <source>
        <dbReference type="Proteomes" id="UP000036938"/>
    </source>
</evidence>
<name>A0A0L1JRI7_9RHOB</name>
<organism evidence="1 2">
    <name type="scientific">Pseudaestuariivita atlantica</name>
    <dbReference type="NCBI Taxonomy" id="1317121"/>
    <lineage>
        <taxon>Bacteria</taxon>
        <taxon>Pseudomonadati</taxon>
        <taxon>Pseudomonadota</taxon>
        <taxon>Alphaproteobacteria</taxon>
        <taxon>Rhodobacterales</taxon>
        <taxon>Paracoccaceae</taxon>
        <taxon>Pseudaestuariivita</taxon>
    </lineage>
</organism>
<evidence type="ECO:0000313" key="1">
    <source>
        <dbReference type="EMBL" id="KNG94351.1"/>
    </source>
</evidence>
<dbReference type="RefSeq" id="WP_050530510.1">
    <property type="nucleotide sequence ID" value="NZ_AQQZ01000003.1"/>
</dbReference>
<comment type="caution">
    <text evidence="1">The sequence shown here is derived from an EMBL/GenBank/DDBJ whole genome shotgun (WGS) entry which is preliminary data.</text>
</comment>
<dbReference type="Proteomes" id="UP000036938">
    <property type="component" value="Unassembled WGS sequence"/>
</dbReference>
<protein>
    <submittedName>
        <fullName evidence="1">Uncharacterized protein</fullName>
    </submittedName>
</protein>